<proteinExistence type="inferred from homology"/>
<evidence type="ECO:0000256" key="6">
    <source>
        <dbReference type="ARBA" id="ARBA00022989"/>
    </source>
</evidence>
<evidence type="ECO:0000313" key="10">
    <source>
        <dbReference type="Proteomes" id="UP001165427"/>
    </source>
</evidence>
<dbReference type="Pfam" id="PF01594">
    <property type="entry name" value="AI-2E_transport"/>
    <property type="match status" value="1"/>
</dbReference>
<accession>A0AA41UMX8</accession>
<keyword evidence="6 8" id="KW-1133">Transmembrane helix</keyword>
<feature type="transmembrane region" description="Helical" evidence="8">
    <location>
        <begin position="37"/>
        <end position="62"/>
    </location>
</feature>
<dbReference type="GO" id="GO:0055085">
    <property type="term" value="P:transmembrane transport"/>
    <property type="evidence" value="ECO:0007669"/>
    <property type="project" value="TreeGrafter"/>
</dbReference>
<evidence type="ECO:0000256" key="5">
    <source>
        <dbReference type="ARBA" id="ARBA00022692"/>
    </source>
</evidence>
<evidence type="ECO:0000256" key="4">
    <source>
        <dbReference type="ARBA" id="ARBA00022475"/>
    </source>
</evidence>
<keyword evidence="4" id="KW-1003">Cell membrane</keyword>
<feature type="transmembrane region" description="Helical" evidence="8">
    <location>
        <begin position="183"/>
        <end position="203"/>
    </location>
</feature>
<protein>
    <submittedName>
        <fullName evidence="9">AI-2E family transporter</fullName>
    </submittedName>
</protein>
<evidence type="ECO:0000256" key="2">
    <source>
        <dbReference type="ARBA" id="ARBA00009773"/>
    </source>
</evidence>
<feature type="transmembrane region" description="Helical" evidence="8">
    <location>
        <begin position="309"/>
        <end position="329"/>
    </location>
</feature>
<sequence length="398" mass="43341">MSGFHFQDTLLRRIVLTLGLLAVVIAGFHTFNLLREWLAILLRALSPFLAALLLAYLLAPIVSVLQRRLGMWRFLGAFVLYALIALLFLGMVAYLLPVILIQIKDLFETLQDNIPAVLAWLSERKFPGVDESTVAFVKQRLNEVQFDYAGAVDPFLEALKSVASGGILAAGQLTSGLLAGFRWMADVILFFVFVIVINFYLILDWHRIRPFLQGLVPARWRERTFETIDRIDVTVGGFLRGQLIVAAIVGSVFAVGLFLIGFIGFGALQRYAILIGTLAGIGGFIPYLGPSIGLTPAVLIVLLSGGETWSTRIAALAAVVSLFATIQAVEGWLLQPKIVGKGAGLHPLVVLFALVVGSQFGIGGLIIAVPAAGVAKVLLLEYVWEPYRQKEKAGQKSQ</sequence>
<keyword evidence="10" id="KW-1185">Reference proteome</keyword>
<dbReference type="PANTHER" id="PTHR21716">
    <property type="entry name" value="TRANSMEMBRANE PROTEIN"/>
    <property type="match status" value="1"/>
</dbReference>
<reference evidence="9" key="1">
    <citation type="submission" date="2022-04" db="EMBL/GenBank/DDBJ databases">
        <title>Desulfatitalea alkaliphila sp. nov., a novel anaerobic sulfate-reducing bacterium isolated from terrestrial mud volcano, Taman Peninsula, Russia.</title>
        <authorList>
            <person name="Khomyakova M.A."/>
            <person name="Merkel A.Y."/>
            <person name="Slobodkin A.I."/>
        </authorList>
    </citation>
    <scope>NUCLEOTIDE SEQUENCE</scope>
    <source>
        <strain evidence="9">M08but</strain>
    </source>
</reference>
<comment type="similarity">
    <text evidence="2">Belongs to the autoinducer-2 exporter (AI-2E) (TC 2.A.86) family.</text>
</comment>
<dbReference type="InterPro" id="IPR002549">
    <property type="entry name" value="AI-2E-like"/>
</dbReference>
<evidence type="ECO:0000313" key="9">
    <source>
        <dbReference type="EMBL" id="MCJ8499003.1"/>
    </source>
</evidence>
<evidence type="ECO:0000256" key="1">
    <source>
        <dbReference type="ARBA" id="ARBA00004651"/>
    </source>
</evidence>
<evidence type="ECO:0000256" key="8">
    <source>
        <dbReference type="SAM" id="Phobius"/>
    </source>
</evidence>
<comment type="subcellular location">
    <subcellularLocation>
        <location evidence="1">Cell membrane</location>
        <topology evidence="1">Multi-pass membrane protein</topology>
    </subcellularLocation>
</comment>
<evidence type="ECO:0000256" key="7">
    <source>
        <dbReference type="ARBA" id="ARBA00023136"/>
    </source>
</evidence>
<feature type="transmembrane region" description="Helical" evidence="8">
    <location>
        <begin position="12"/>
        <end position="31"/>
    </location>
</feature>
<dbReference type="PANTHER" id="PTHR21716:SF53">
    <property type="entry name" value="PERMEASE PERM-RELATED"/>
    <property type="match status" value="1"/>
</dbReference>
<evidence type="ECO:0000256" key="3">
    <source>
        <dbReference type="ARBA" id="ARBA00022448"/>
    </source>
</evidence>
<keyword evidence="7 8" id="KW-0472">Membrane</keyword>
<feature type="transmembrane region" description="Helical" evidence="8">
    <location>
        <begin position="74"/>
        <end position="103"/>
    </location>
</feature>
<dbReference type="Proteomes" id="UP001165427">
    <property type="component" value="Unassembled WGS sequence"/>
</dbReference>
<dbReference type="AlphaFoldDB" id="A0AA41UMX8"/>
<feature type="transmembrane region" description="Helical" evidence="8">
    <location>
        <begin position="243"/>
        <end position="265"/>
    </location>
</feature>
<feature type="transmembrane region" description="Helical" evidence="8">
    <location>
        <begin position="349"/>
        <end position="379"/>
    </location>
</feature>
<dbReference type="GO" id="GO:0005886">
    <property type="term" value="C:plasma membrane"/>
    <property type="evidence" value="ECO:0007669"/>
    <property type="project" value="UniProtKB-SubCell"/>
</dbReference>
<gene>
    <name evidence="9" type="ORF">MRX98_00340</name>
</gene>
<comment type="caution">
    <text evidence="9">The sequence shown here is derived from an EMBL/GenBank/DDBJ whole genome shotgun (WGS) entry which is preliminary data.</text>
</comment>
<dbReference type="EMBL" id="JALJRB010000001">
    <property type="protein sequence ID" value="MCJ8499003.1"/>
    <property type="molecule type" value="Genomic_DNA"/>
</dbReference>
<organism evidence="9 10">
    <name type="scientific">Desulfatitalea alkaliphila</name>
    <dbReference type="NCBI Taxonomy" id="2929485"/>
    <lineage>
        <taxon>Bacteria</taxon>
        <taxon>Pseudomonadati</taxon>
        <taxon>Thermodesulfobacteriota</taxon>
        <taxon>Desulfobacteria</taxon>
        <taxon>Desulfobacterales</taxon>
        <taxon>Desulfosarcinaceae</taxon>
        <taxon>Desulfatitalea</taxon>
    </lineage>
</organism>
<name>A0AA41UMX8_9BACT</name>
<feature type="transmembrane region" description="Helical" evidence="8">
    <location>
        <begin position="271"/>
        <end position="302"/>
    </location>
</feature>
<keyword evidence="5 8" id="KW-0812">Transmembrane</keyword>
<dbReference type="RefSeq" id="WP_246902030.1">
    <property type="nucleotide sequence ID" value="NZ_JALJRB010000001.1"/>
</dbReference>
<keyword evidence="3" id="KW-0813">Transport</keyword>